<dbReference type="AlphaFoldDB" id="A0A1X0IJE0"/>
<evidence type="ECO:0000313" key="7">
    <source>
        <dbReference type="EMBL" id="ORB47948.1"/>
    </source>
</evidence>
<proteinExistence type="inferred from homology"/>
<reference evidence="7 8" key="1">
    <citation type="submission" date="2016-12" db="EMBL/GenBank/DDBJ databases">
        <title>The new phylogeny of genus Mycobacterium.</title>
        <authorList>
            <person name="Tortoli E."/>
            <person name="Trovato A."/>
            <person name="Cirillo D.M."/>
        </authorList>
    </citation>
    <scope>NUCLEOTIDE SEQUENCE [LARGE SCALE GENOMIC DNA]</scope>
    <source>
        <strain evidence="7 8">CCUG 66554</strain>
    </source>
</reference>
<protein>
    <submittedName>
        <fullName evidence="7">Integrase</fullName>
    </submittedName>
</protein>
<dbReference type="GO" id="GO:0006310">
    <property type="term" value="P:DNA recombination"/>
    <property type="evidence" value="ECO:0007669"/>
    <property type="project" value="UniProtKB-KW"/>
</dbReference>
<evidence type="ECO:0000256" key="3">
    <source>
        <dbReference type="ARBA" id="ARBA00023172"/>
    </source>
</evidence>
<comment type="similarity">
    <text evidence="1">Belongs to the 'phage' integrase family.</text>
</comment>
<dbReference type="GO" id="GO:0003677">
    <property type="term" value="F:DNA binding"/>
    <property type="evidence" value="ECO:0007669"/>
    <property type="project" value="UniProtKB-UniRule"/>
</dbReference>
<keyword evidence="2 4" id="KW-0238">DNA-binding</keyword>
<feature type="domain" description="Core-binding (CB)" evidence="6">
    <location>
        <begin position="7"/>
        <end position="87"/>
    </location>
</feature>
<feature type="domain" description="Tyr recombinase" evidence="5">
    <location>
        <begin position="108"/>
        <end position="276"/>
    </location>
</feature>
<comment type="caution">
    <text evidence="7">The sequence shown here is derived from an EMBL/GenBank/DDBJ whole genome shotgun (WGS) entry which is preliminary data.</text>
</comment>
<dbReference type="InterPro" id="IPR002104">
    <property type="entry name" value="Integrase_catalytic"/>
</dbReference>
<dbReference type="Proteomes" id="UP000192434">
    <property type="component" value="Unassembled WGS sequence"/>
</dbReference>
<dbReference type="InterPro" id="IPR013762">
    <property type="entry name" value="Integrase-like_cat_sf"/>
</dbReference>
<dbReference type="InterPro" id="IPR044068">
    <property type="entry name" value="CB"/>
</dbReference>
<evidence type="ECO:0000259" key="6">
    <source>
        <dbReference type="PROSITE" id="PS51900"/>
    </source>
</evidence>
<dbReference type="Gene3D" id="1.10.443.10">
    <property type="entry name" value="Intergrase catalytic core"/>
    <property type="match status" value="1"/>
</dbReference>
<evidence type="ECO:0000313" key="8">
    <source>
        <dbReference type="Proteomes" id="UP000192434"/>
    </source>
</evidence>
<dbReference type="EMBL" id="MVII01000053">
    <property type="protein sequence ID" value="ORB47948.1"/>
    <property type="molecule type" value="Genomic_DNA"/>
</dbReference>
<gene>
    <name evidence="7" type="ORF">BST43_25440</name>
</gene>
<evidence type="ECO:0000259" key="5">
    <source>
        <dbReference type="PROSITE" id="PS51898"/>
    </source>
</evidence>
<evidence type="ECO:0000256" key="1">
    <source>
        <dbReference type="ARBA" id="ARBA00008857"/>
    </source>
</evidence>
<evidence type="ECO:0000256" key="4">
    <source>
        <dbReference type="PROSITE-ProRule" id="PRU01248"/>
    </source>
</evidence>
<dbReference type="CDD" id="cd00397">
    <property type="entry name" value="DNA_BRE_C"/>
    <property type="match status" value="1"/>
</dbReference>
<sequence length="296" mass="33391">MGSMHHLGGHPLLTEWELWQMAARLKAVTIGERLRVIALFALEAGCNPATAQPIEVMRWLASHAADWSESTAATYHSYLRAWFKWLVLMDHRIDNPMAKLGTPKYPDRIPRPVPDDGLARLLLTRMHHRTRVMILLASLGGLRVHEIAKFRGEDIDLMRRVFYVAGKGGSREALPLHPLLAEAALTMPERGWWFPSNNKRPGQHVHSKGVSDIIGQTMRRAGTPGTPHSLRHWFGTTLLDDGEDVRVVQTLLRHKQLSTTAIYTKVPDERRHAAVNRLDPFRAARPRLVPVDDVAG</sequence>
<dbReference type="Pfam" id="PF00589">
    <property type="entry name" value="Phage_integrase"/>
    <property type="match status" value="1"/>
</dbReference>
<dbReference type="PANTHER" id="PTHR30349">
    <property type="entry name" value="PHAGE INTEGRASE-RELATED"/>
    <property type="match status" value="1"/>
</dbReference>
<dbReference type="PROSITE" id="PS51898">
    <property type="entry name" value="TYR_RECOMBINASE"/>
    <property type="match status" value="1"/>
</dbReference>
<dbReference type="InterPro" id="IPR050090">
    <property type="entry name" value="Tyrosine_recombinase_XerCD"/>
</dbReference>
<organism evidence="7 8">
    <name type="scientific">Mycobacteroides saopaulense</name>
    <dbReference type="NCBI Taxonomy" id="1578165"/>
    <lineage>
        <taxon>Bacteria</taxon>
        <taxon>Bacillati</taxon>
        <taxon>Actinomycetota</taxon>
        <taxon>Actinomycetes</taxon>
        <taxon>Mycobacteriales</taxon>
        <taxon>Mycobacteriaceae</taxon>
        <taxon>Mycobacteroides</taxon>
    </lineage>
</organism>
<dbReference type="GO" id="GO:0015074">
    <property type="term" value="P:DNA integration"/>
    <property type="evidence" value="ECO:0007669"/>
    <property type="project" value="InterPro"/>
</dbReference>
<dbReference type="InterPro" id="IPR011010">
    <property type="entry name" value="DNA_brk_join_enz"/>
</dbReference>
<name>A0A1X0IJE0_9MYCO</name>
<dbReference type="PROSITE" id="PS51900">
    <property type="entry name" value="CB"/>
    <property type="match status" value="1"/>
</dbReference>
<dbReference type="SUPFAM" id="SSF56349">
    <property type="entry name" value="DNA breaking-rejoining enzymes"/>
    <property type="match status" value="1"/>
</dbReference>
<accession>A0A1X0IJE0</accession>
<dbReference type="PANTHER" id="PTHR30349:SF41">
    <property type="entry name" value="INTEGRASE_RECOMBINASE PROTEIN MJ0367-RELATED"/>
    <property type="match status" value="1"/>
</dbReference>
<evidence type="ECO:0000256" key="2">
    <source>
        <dbReference type="ARBA" id="ARBA00023125"/>
    </source>
</evidence>
<keyword evidence="3" id="KW-0233">DNA recombination</keyword>